<evidence type="ECO:0000313" key="2">
    <source>
        <dbReference type="Proteomes" id="UP001430953"/>
    </source>
</evidence>
<organism evidence="1 2">
    <name type="scientific">Cardiocondyla obscurior</name>
    <dbReference type="NCBI Taxonomy" id="286306"/>
    <lineage>
        <taxon>Eukaryota</taxon>
        <taxon>Metazoa</taxon>
        <taxon>Ecdysozoa</taxon>
        <taxon>Arthropoda</taxon>
        <taxon>Hexapoda</taxon>
        <taxon>Insecta</taxon>
        <taxon>Pterygota</taxon>
        <taxon>Neoptera</taxon>
        <taxon>Endopterygota</taxon>
        <taxon>Hymenoptera</taxon>
        <taxon>Apocrita</taxon>
        <taxon>Aculeata</taxon>
        <taxon>Formicoidea</taxon>
        <taxon>Formicidae</taxon>
        <taxon>Myrmicinae</taxon>
        <taxon>Cardiocondyla</taxon>
    </lineage>
</organism>
<sequence length="136" mass="15979">MCTKIVADDTATENEEYRLNLHRLNRRWRLYNSVKVQQPIGVETRVASILVWISLLMDAREVTFRTLYQLYPKTARAINGLFQRRVRRRKDLREDLQKQLGVPSNRPVPKAVDRKFESPPHLRIISSSSLNHLLIS</sequence>
<protein>
    <submittedName>
        <fullName evidence="1">Uncharacterized protein</fullName>
    </submittedName>
</protein>
<reference evidence="1 2" key="1">
    <citation type="submission" date="2023-03" db="EMBL/GenBank/DDBJ databases">
        <title>High recombination rates correlate with genetic variation in Cardiocondyla obscurior ants.</title>
        <authorList>
            <person name="Errbii M."/>
        </authorList>
    </citation>
    <scope>NUCLEOTIDE SEQUENCE [LARGE SCALE GENOMIC DNA]</scope>
    <source>
        <strain evidence="1">Alpha-2009</strain>
        <tissue evidence="1">Whole body</tissue>
    </source>
</reference>
<name>A0AAW2F0K0_9HYME</name>
<dbReference type="EMBL" id="JADYXP020000015">
    <property type="protein sequence ID" value="KAL0109521.1"/>
    <property type="molecule type" value="Genomic_DNA"/>
</dbReference>
<dbReference type="AlphaFoldDB" id="A0AAW2F0K0"/>
<comment type="caution">
    <text evidence="1">The sequence shown here is derived from an EMBL/GenBank/DDBJ whole genome shotgun (WGS) entry which is preliminary data.</text>
</comment>
<accession>A0AAW2F0K0</accession>
<proteinExistence type="predicted"/>
<gene>
    <name evidence="1" type="ORF">PUN28_014527</name>
</gene>
<evidence type="ECO:0000313" key="1">
    <source>
        <dbReference type="EMBL" id="KAL0109521.1"/>
    </source>
</evidence>
<keyword evidence="2" id="KW-1185">Reference proteome</keyword>
<dbReference type="Proteomes" id="UP001430953">
    <property type="component" value="Unassembled WGS sequence"/>
</dbReference>